<dbReference type="GO" id="GO:0031297">
    <property type="term" value="P:replication fork processing"/>
    <property type="evidence" value="ECO:0007669"/>
    <property type="project" value="TreeGrafter"/>
</dbReference>
<dbReference type="Gene3D" id="3.40.50.300">
    <property type="entry name" value="P-loop containing nucleotide triphosphate hydrolases"/>
    <property type="match status" value="1"/>
</dbReference>
<dbReference type="InterPro" id="IPR049730">
    <property type="entry name" value="SNF2/RAD54-like_C"/>
</dbReference>
<dbReference type="SUPFAM" id="SSF52540">
    <property type="entry name" value="P-loop containing nucleoside triphosphate hydrolases"/>
    <property type="match status" value="2"/>
</dbReference>
<evidence type="ECO:0000313" key="3">
    <source>
        <dbReference type="EMBL" id="MDE8647551.1"/>
    </source>
</evidence>
<evidence type="ECO:0000313" key="4">
    <source>
        <dbReference type="Proteomes" id="UP001217325"/>
    </source>
</evidence>
<keyword evidence="1" id="KW-0378">Hydrolase</keyword>
<comment type="caution">
    <text evidence="3">The sequence shown here is derived from an EMBL/GenBank/DDBJ whole genome shotgun (WGS) entry which is preliminary data.</text>
</comment>
<dbReference type="PANTHER" id="PTHR45766">
    <property type="entry name" value="DNA ANNEALING HELICASE AND ENDONUCLEASE ZRANB3 FAMILY MEMBER"/>
    <property type="match status" value="1"/>
</dbReference>
<proteinExistence type="predicted"/>
<evidence type="ECO:0000259" key="2">
    <source>
        <dbReference type="PROSITE" id="PS51192"/>
    </source>
</evidence>
<dbReference type="RefSeq" id="WP_275232119.1">
    <property type="nucleotide sequence ID" value="NZ_JARDXE010000014.1"/>
</dbReference>
<dbReference type="PROSITE" id="PS51192">
    <property type="entry name" value="HELICASE_ATP_BIND_1"/>
    <property type="match status" value="1"/>
</dbReference>
<dbReference type="Gene3D" id="3.40.50.10810">
    <property type="entry name" value="Tandem AAA-ATPase domain"/>
    <property type="match status" value="1"/>
</dbReference>
<dbReference type="InterPro" id="IPR000330">
    <property type="entry name" value="SNF2_N"/>
</dbReference>
<dbReference type="GO" id="GO:0016787">
    <property type="term" value="F:hydrolase activity"/>
    <property type="evidence" value="ECO:0007669"/>
    <property type="project" value="UniProtKB-KW"/>
</dbReference>
<reference evidence="3" key="1">
    <citation type="submission" date="2023-02" db="EMBL/GenBank/DDBJ databases">
        <title>A novel hydrolase synthesized by Rhodococcus erythropolis HQ is responsible for the detoxification of Zearalenone.</title>
        <authorList>
            <person name="Hu J."/>
            <person name="Xu J."/>
        </authorList>
    </citation>
    <scope>NUCLEOTIDE SEQUENCE</scope>
    <source>
        <strain evidence="3">HQ</strain>
    </source>
</reference>
<organism evidence="3 4">
    <name type="scientific">Rhodococcus qingshengii</name>
    <dbReference type="NCBI Taxonomy" id="334542"/>
    <lineage>
        <taxon>Bacteria</taxon>
        <taxon>Bacillati</taxon>
        <taxon>Actinomycetota</taxon>
        <taxon>Actinomycetes</taxon>
        <taxon>Mycobacteriales</taxon>
        <taxon>Nocardiaceae</taxon>
        <taxon>Rhodococcus</taxon>
        <taxon>Rhodococcus erythropolis group</taxon>
    </lineage>
</organism>
<dbReference type="SMART" id="SM00487">
    <property type="entry name" value="DEXDc"/>
    <property type="match status" value="1"/>
</dbReference>
<keyword evidence="3" id="KW-0347">Helicase</keyword>
<dbReference type="GO" id="GO:0006281">
    <property type="term" value="P:DNA repair"/>
    <property type="evidence" value="ECO:0007669"/>
    <property type="project" value="TreeGrafter"/>
</dbReference>
<dbReference type="Proteomes" id="UP001217325">
    <property type="component" value="Unassembled WGS sequence"/>
</dbReference>
<accession>A0AAW6LPZ4</accession>
<keyword evidence="3" id="KW-0547">Nucleotide-binding</keyword>
<dbReference type="InterPro" id="IPR014001">
    <property type="entry name" value="Helicase_ATP-bd"/>
</dbReference>
<protein>
    <submittedName>
        <fullName evidence="3">DEAD/DEAH box helicase</fullName>
    </submittedName>
</protein>
<sequence length="877" mass="93965">MTTTDAHWGTLHEAVSILAGACDYAYERDGAGFSSADAGIGHFIAEVPLTEWILEYVLTSQKLVRKYRRQLTGHPALDLINHKFIPATDTMTDEDIEAVYIGAREVARRGGEIHRARTRIAAGSSVHVDGTTVALSFPYDEELIEESRAIPGRSYDRETKANHYPLTSLSAVIVFADRHGIRVDDETRTLATAVDANPRAYADPNVTVDGKAFKIVCPFVDGLAPALRTLNGNKATWDGPSRSHRLSLTCDRGAFAALLRKFDLVADDDVVTLLGLAPVEPHVTLDGSALLIAATSGINDAVYDLRGSNRVTTVNGALRIGTHVAPAELLAHFTTAGLRLGDGVAEALTNEIDTQARNRASATAETGTAVAVPGLGVDLFPHQHPAVQHIVDRRRLILADDMGLGKTITALASVAAADSFPVVIACKPDLISNWHKESARALPGRKIYTAAGMTARDIPADAEIVIIGFTALAALAERRTRTAADRYTWVEKIVEFGPQAFIVDEGHLGKNETAARSQAMAKIGPAVAAVDGLVLDLTGTPLVNRPRELAQQLVMLGYLAEEGETATDAHLFGEFGGFLYRYCGPVKNDHGTTFKGHSNLAELHDRLKAWGLYIRRDESALDLPPFAIRMLELDPALLDPDVMEEYREAEANVLAYILGSIQKEAKARGAEPTAEMARAAISAQKAVHLVKQNHLRQILGRAKLPAVKALVAEQVSAGEKVMIAAHHADVVGEYADSFGGLTIRGGQSAAEKDADKFAFQTAPLADAPVITVSIGAGGVGHTLTAARIGVQAELCWTPGELKQMAKRIHRIGQDRPVDFIVPVVPNSNDMLMWAMLGGKQLVLDAVIDGVELSEDRDEEDGAVAIAMAMAQTALANA</sequence>
<dbReference type="InterPro" id="IPR038718">
    <property type="entry name" value="SNF2-like_sf"/>
</dbReference>
<gene>
    <name evidence="3" type="ORF">PXH69_21490</name>
</gene>
<dbReference type="PANTHER" id="PTHR45766:SF6">
    <property type="entry name" value="SWI_SNF-RELATED MATRIX-ASSOCIATED ACTIN-DEPENDENT REGULATOR OF CHROMATIN SUBFAMILY A-LIKE PROTEIN 1"/>
    <property type="match status" value="1"/>
</dbReference>
<dbReference type="GO" id="GO:0004386">
    <property type="term" value="F:helicase activity"/>
    <property type="evidence" value="ECO:0007669"/>
    <property type="project" value="UniProtKB-KW"/>
</dbReference>
<dbReference type="InterPro" id="IPR027417">
    <property type="entry name" value="P-loop_NTPase"/>
</dbReference>
<dbReference type="AlphaFoldDB" id="A0AAW6LPZ4"/>
<name>A0AAW6LPZ4_RHOSG</name>
<feature type="domain" description="Helicase ATP-binding" evidence="2">
    <location>
        <begin position="387"/>
        <end position="559"/>
    </location>
</feature>
<dbReference type="CDD" id="cd18793">
    <property type="entry name" value="SF2_C_SNF"/>
    <property type="match status" value="1"/>
</dbReference>
<dbReference type="EMBL" id="JARDXE010000014">
    <property type="protein sequence ID" value="MDE8647551.1"/>
    <property type="molecule type" value="Genomic_DNA"/>
</dbReference>
<keyword evidence="3" id="KW-0067">ATP-binding</keyword>
<dbReference type="Pfam" id="PF00176">
    <property type="entry name" value="SNF2-rel_dom"/>
    <property type="match status" value="1"/>
</dbReference>
<evidence type="ECO:0000256" key="1">
    <source>
        <dbReference type="ARBA" id="ARBA00022801"/>
    </source>
</evidence>
<dbReference type="GO" id="GO:0005524">
    <property type="term" value="F:ATP binding"/>
    <property type="evidence" value="ECO:0007669"/>
    <property type="project" value="InterPro"/>
</dbReference>